<dbReference type="Proteomes" id="UP000717696">
    <property type="component" value="Unassembled WGS sequence"/>
</dbReference>
<keyword evidence="3" id="KW-1185">Reference proteome</keyword>
<evidence type="ECO:0000256" key="1">
    <source>
        <dbReference type="SAM" id="MobiDB-lite"/>
    </source>
</evidence>
<feature type="region of interest" description="Disordered" evidence="1">
    <location>
        <begin position="181"/>
        <end position="200"/>
    </location>
</feature>
<dbReference type="OrthoDB" id="5104847at2759"/>
<name>A0A9P9J0D1_9HYPO</name>
<dbReference type="AlphaFoldDB" id="A0A9P9J0D1"/>
<sequence>MDLTPEESDFLDRHLELLWQSRNFLRPNPFATLAICGIRKTPTVYSELPERVLKRIWSAEENLPWDPFGEPESQSFIIRNKRVVMGLDWFPLREILSLQTLNQAEALALSYDDTCRESFEAIVEYYDILKTLPTRPEPYREPPRHWTRPKVESRAAIIWRQLKSYLKKAWKPRKQETPSVQKLAVGIPSEEEVPEPKMDPGPVPLLVIAEHRTDGPNVVAREEGEEFARKIGADFFEISTMKLNWGDCDVLERLAPRMMFQRACGKEQGYMSVGTELRYGFKGSFK</sequence>
<evidence type="ECO:0000313" key="2">
    <source>
        <dbReference type="EMBL" id="KAH7136909.1"/>
    </source>
</evidence>
<dbReference type="EMBL" id="JAGMUU010000016">
    <property type="protein sequence ID" value="KAH7136909.1"/>
    <property type="molecule type" value="Genomic_DNA"/>
</dbReference>
<reference evidence="2" key="1">
    <citation type="journal article" date="2021" name="Nat. Commun.">
        <title>Genetic determinants of endophytism in the Arabidopsis root mycobiome.</title>
        <authorList>
            <person name="Mesny F."/>
            <person name="Miyauchi S."/>
            <person name="Thiergart T."/>
            <person name="Pickel B."/>
            <person name="Atanasova L."/>
            <person name="Karlsson M."/>
            <person name="Huettel B."/>
            <person name="Barry K.W."/>
            <person name="Haridas S."/>
            <person name="Chen C."/>
            <person name="Bauer D."/>
            <person name="Andreopoulos W."/>
            <person name="Pangilinan J."/>
            <person name="LaButti K."/>
            <person name="Riley R."/>
            <person name="Lipzen A."/>
            <person name="Clum A."/>
            <person name="Drula E."/>
            <person name="Henrissat B."/>
            <person name="Kohler A."/>
            <person name="Grigoriev I.V."/>
            <person name="Martin F.M."/>
            <person name="Hacquard S."/>
        </authorList>
    </citation>
    <scope>NUCLEOTIDE SEQUENCE</scope>
    <source>
        <strain evidence="2">MPI-CAGE-AT-0021</strain>
    </source>
</reference>
<gene>
    <name evidence="2" type="ORF">B0J13DRAFT_560243</name>
</gene>
<accession>A0A9P9J0D1</accession>
<proteinExistence type="predicted"/>
<organism evidence="2 3">
    <name type="scientific">Dactylonectria estremocensis</name>
    <dbReference type="NCBI Taxonomy" id="1079267"/>
    <lineage>
        <taxon>Eukaryota</taxon>
        <taxon>Fungi</taxon>
        <taxon>Dikarya</taxon>
        <taxon>Ascomycota</taxon>
        <taxon>Pezizomycotina</taxon>
        <taxon>Sordariomycetes</taxon>
        <taxon>Hypocreomycetidae</taxon>
        <taxon>Hypocreales</taxon>
        <taxon>Nectriaceae</taxon>
        <taxon>Dactylonectria</taxon>
    </lineage>
</organism>
<comment type="caution">
    <text evidence="2">The sequence shown here is derived from an EMBL/GenBank/DDBJ whole genome shotgun (WGS) entry which is preliminary data.</text>
</comment>
<protein>
    <submittedName>
        <fullName evidence="2">Uncharacterized protein</fullName>
    </submittedName>
</protein>
<evidence type="ECO:0000313" key="3">
    <source>
        <dbReference type="Proteomes" id="UP000717696"/>
    </source>
</evidence>